<proteinExistence type="predicted"/>
<dbReference type="GO" id="GO:0005829">
    <property type="term" value="C:cytosol"/>
    <property type="evidence" value="ECO:0007669"/>
    <property type="project" value="TreeGrafter"/>
</dbReference>
<sequence length="612" mass="68865">MHAGNCSPRLIRLWLTAETLGLQFPAAVQECWATGRREAARRKGESSSRRLCRDLYWILFCLYIPFTVSNTSYRDKDHGARFKQINWDSISLYISTLPIHTLPTCTLPTRTLPTRTLPTRTLPTRTLPTRTLPTRTLPTRTLPTRTLPTRTLPTLTLPTCTLPTCTLPTRIFPTHTLPTHTLPTHTLPTCTLPTHTLPTCTLPTHTFPTHTLTTHTLPTHTFPTHTFPTHTLPTRTLPTRTLPTRTLPTRTLPTRTLPTRTLPTRTLPTCTLPTHTLHTHTFPTRTLTTHTLPTHTLPTHTLPTRTLPTRTLPTRTFTNHTLPTRTLLIHTLPTYILPTHTLPTPGLETDAWWVDNGAVQVRTGYLWVLANARWAARVMPSSLTECSIMSEGDQTSDVLDRFISIPEQSYEQFLGTFTHPPKGSICGFGSSAPFATLDLRRCLRSSNLNSAGPERQLMKFGPFSVSEQQCVWQRARAKDNAGDRNTDSAAKESDQVDMDSWNMDSSDYETDNEDRACSSLELLPGEAECEGPSYIPSFSRSTRLDFRTLPSCQNTAANEQQTEEVQPFALEAGFDYDHVALTPKFSVSELKFLGMERPEKITREESTDQTEI</sequence>
<name>A0A974HML0_XENLA</name>
<evidence type="ECO:0000313" key="2">
    <source>
        <dbReference type="EMBL" id="OCT83687.1"/>
    </source>
</evidence>
<dbReference type="EMBL" id="CM004472">
    <property type="protein sequence ID" value="OCT83687.1"/>
    <property type="molecule type" value="Genomic_DNA"/>
</dbReference>
<dbReference type="InterPro" id="IPR040028">
    <property type="entry name" value="IFTAP"/>
</dbReference>
<dbReference type="Proteomes" id="UP000694892">
    <property type="component" value="Chromosome 4L"/>
</dbReference>
<feature type="compositionally biased region" description="Basic and acidic residues" evidence="1">
    <location>
        <begin position="476"/>
        <end position="494"/>
    </location>
</feature>
<dbReference type="GO" id="GO:0007283">
    <property type="term" value="P:spermatogenesis"/>
    <property type="evidence" value="ECO:0007669"/>
    <property type="project" value="TreeGrafter"/>
</dbReference>
<evidence type="ECO:0000256" key="1">
    <source>
        <dbReference type="SAM" id="MobiDB-lite"/>
    </source>
</evidence>
<accession>A0A974HML0</accession>
<feature type="region of interest" description="Disordered" evidence="1">
    <location>
        <begin position="474"/>
        <end position="510"/>
    </location>
</feature>
<protein>
    <submittedName>
        <fullName evidence="2">Uncharacterized protein</fullName>
    </submittedName>
</protein>
<dbReference type="GO" id="GO:0097731">
    <property type="term" value="C:9+0 non-motile cilium"/>
    <property type="evidence" value="ECO:0007669"/>
    <property type="project" value="TreeGrafter"/>
</dbReference>
<feature type="region of interest" description="Disordered" evidence="1">
    <location>
        <begin position="289"/>
        <end position="317"/>
    </location>
</feature>
<reference evidence="3" key="1">
    <citation type="journal article" date="2016" name="Nature">
        <title>Genome evolution in the allotetraploid frog Xenopus laevis.</title>
        <authorList>
            <person name="Session A.M."/>
            <person name="Uno Y."/>
            <person name="Kwon T."/>
            <person name="Chapman J.A."/>
            <person name="Toyoda A."/>
            <person name="Takahashi S."/>
            <person name="Fukui A."/>
            <person name="Hikosaka A."/>
            <person name="Suzuki A."/>
            <person name="Kondo M."/>
            <person name="van Heeringen S.J."/>
            <person name="Quigley I."/>
            <person name="Heinz S."/>
            <person name="Ogino H."/>
            <person name="Ochi H."/>
            <person name="Hellsten U."/>
            <person name="Lyons J.B."/>
            <person name="Simakov O."/>
            <person name="Putnam N."/>
            <person name="Stites J."/>
            <person name="Kuroki Y."/>
            <person name="Tanaka T."/>
            <person name="Michiue T."/>
            <person name="Watanabe M."/>
            <person name="Bogdanovic O."/>
            <person name="Lister R."/>
            <person name="Georgiou G."/>
            <person name="Paranjpe S.S."/>
            <person name="van Kruijsbergen I."/>
            <person name="Shu S."/>
            <person name="Carlson J."/>
            <person name="Kinoshita T."/>
            <person name="Ohta Y."/>
            <person name="Mawaribuchi S."/>
            <person name="Jenkins J."/>
            <person name="Grimwood J."/>
            <person name="Schmutz J."/>
            <person name="Mitros T."/>
            <person name="Mozaffari S.V."/>
            <person name="Suzuki Y."/>
            <person name="Haramoto Y."/>
            <person name="Yamamoto T.S."/>
            <person name="Takagi C."/>
            <person name="Heald R."/>
            <person name="Miller K."/>
            <person name="Haudenschild C."/>
            <person name="Kitzman J."/>
            <person name="Nakayama T."/>
            <person name="Izutsu Y."/>
            <person name="Robert J."/>
            <person name="Fortriede J."/>
            <person name="Burns K."/>
            <person name="Lotay V."/>
            <person name="Karimi K."/>
            <person name="Yasuoka Y."/>
            <person name="Dichmann D.S."/>
            <person name="Flajnik M.F."/>
            <person name="Houston D.W."/>
            <person name="Shendure J."/>
            <person name="DuPasquier L."/>
            <person name="Vize P.D."/>
            <person name="Zorn A.M."/>
            <person name="Ito M."/>
            <person name="Marcotte E.M."/>
            <person name="Wallingford J.B."/>
            <person name="Ito Y."/>
            <person name="Asashima M."/>
            <person name="Ueno N."/>
            <person name="Matsuda Y."/>
            <person name="Veenstra G.J."/>
            <person name="Fujiyama A."/>
            <person name="Harland R.M."/>
            <person name="Taira M."/>
            <person name="Rokhsar D.S."/>
        </authorList>
    </citation>
    <scope>NUCLEOTIDE SEQUENCE [LARGE SCALE GENOMIC DNA]</scope>
    <source>
        <strain evidence="3">J</strain>
    </source>
</reference>
<feature type="region of interest" description="Disordered" evidence="1">
    <location>
        <begin position="224"/>
        <end position="275"/>
    </location>
</feature>
<organism evidence="2 3">
    <name type="scientific">Xenopus laevis</name>
    <name type="common">African clawed frog</name>
    <dbReference type="NCBI Taxonomy" id="8355"/>
    <lineage>
        <taxon>Eukaryota</taxon>
        <taxon>Metazoa</taxon>
        <taxon>Chordata</taxon>
        <taxon>Craniata</taxon>
        <taxon>Vertebrata</taxon>
        <taxon>Euteleostomi</taxon>
        <taxon>Amphibia</taxon>
        <taxon>Batrachia</taxon>
        <taxon>Anura</taxon>
        <taxon>Pipoidea</taxon>
        <taxon>Pipidae</taxon>
        <taxon>Xenopodinae</taxon>
        <taxon>Xenopus</taxon>
        <taxon>Xenopus</taxon>
    </lineage>
</organism>
<dbReference type="GO" id="GO:0120160">
    <property type="term" value="F:intraciliary transport particle A binding"/>
    <property type="evidence" value="ECO:0007669"/>
    <property type="project" value="TreeGrafter"/>
</dbReference>
<feature type="region of interest" description="Disordered" evidence="1">
    <location>
        <begin position="113"/>
        <end position="147"/>
    </location>
</feature>
<dbReference type="Pfam" id="PF17722">
    <property type="entry name" value="IFTAP"/>
    <property type="match status" value="1"/>
</dbReference>
<evidence type="ECO:0000313" key="3">
    <source>
        <dbReference type="Proteomes" id="UP000694892"/>
    </source>
</evidence>
<dbReference type="AlphaFoldDB" id="A0A974HML0"/>
<dbReference type="PANTHER" id="PTHR35543">
    <property type="entry name" value="PROTEIN C11ORF74"/>
    <property type="match status" value="1"/>
</dbReference>
<dbReference type="GO" id="GO:0007340">
    <property type="term" value="P:acrosome reaction"/>
    <property type="evidence" value="ECO:0007669"/>
    <property type="project" value="TreeGrafter"/>
</dbReference>
<dbReference type="PANTHER" id="PTHR35543:SF1">
    <property type="entry name" value="INTRAFLAGELLAR TRANSPORT-ASSOCIATED PROTEIN"/>
    <property type="match status" value="1"/>
</dbReference>
<gene>
    <name evidence="2" type="ORF">XELAEV_18021829mg</name>
</gene>